<evidence type="ECO:0008006" key="2">
    <source>
        <dbReference type="Google" id="ProtNLM"/>
    </source>
</evidence>
<proteinExistence type="predicted"/>
<dbReference type="EMBL" id="UOFY01000004">
    <property type="protein sequence ID" value="VAX05814.1"/>
    <property type="molecule type" value="Genomic_DNA"/>
</dbReference>
<reference evidence="1" key="1">
    <citation type="submission" date="2018-06" db="EMBL/GenBank/DDBJ databases">
        <authorList>
            <person name="Zhirakovskaya E."/>
        </authorList>
    </citation>
    <scope>NUCLEOTIDE SEQUENCE</scope>
</reference>
<protein>
    <recommendedName>
        <fullName evidence="2">Histone-like bacterial DNA-binding protein</fullName>
    </recommendedName>
</protein>
<dbReference type="CDD" id="cd13834">
    <property type="entry name" value="HU_like"/>
    <property type="match status" value="1"/>
</dbReference>
<dbReference type="SUPFAM" id="SSF47729">
    <property type="entry name" value="IHF-like DNA-binding proteins"/>
    <property type="match status" value="1"/>
</dbReference>
<dbReference type="SMART" id="SM00411">
    <property type="entry name" value="BHL"/>
    <property type="match status" value="1"/>
</dbReference>
<dbReference type="Gene3D" id="4.10.520.10">
    <property type="entry name" value="IHF-like DNA-binding proteins"/>
    <property type="match status" value="1"/>
</dbReference>
<sequence>MAIKKKTKKKTAKKKVVAIKKPTIKSIKEPFTKTMLFTTIAERTELKKKDVVAVFDELSSIINGHIKRNAAGVFTVPGLMKVKVVRKPATRARKGINPFTGEPTIFKAKPARNIVKVQPLKALKDMAL</sequence>
<gene>
    <name evidence="1" type="ORF">MNBD_GAMMA25-603</name>
</gene>
<dbReference type="InterPro" id="IPR000119">
    <property type="entry name" value="Hist_DNA-bd"/>
</dbReference>
<name>A0A3B1B1F0_9ZZZZ</name>
<dbReference type="GO" id="GO:0003677">
    <property type="term" value="F:DNA binding"/>
    <property type="evidence" value="ECO:0007669"/>
    <property type="project" value="InterPro"/>
</dbReference>
<dbReference type="AlphaFoldDB" id="A0A3B1B1F0"/>
<dbReference type="InterPro" id="IPR010992">
    <property type="entry name" value="IHF-like_DNA-bd_dom_sf"/>
</dbReference>
<accession>A0A3B1B1F0</accession>
<dbReference type="Pfam" id="PF00216">
    <property type="entry name" value="Bac_DNA_binding"/>
    <property type="match status" value="1"/>
</dbReference>
<dbReference type="GO" id="GO:0030527">
    <property type="term" value="F:structural constituent of chromatin"/>
    <property type="evidence" value="ECO:0007669"/>
    <property type="project" value="InterPro"/>
</dbReference>
<evidence type="ECO:0000313" key="1">
    <source>
        <dbReference type="EMBL" id="VAX05814.1"/>
    </source>
</evidence>
<organism evidence="1">
    <name type="scientific">hydrothermal vent metagenome</name>
    <dbReference type="NCBI Taxonomy" id="652676"/>
    <lineage>
        <taxon>unclassified sequences</taxon>
        <taxon>metagenomes</taxon>
        <taxon>ecological metagenomes</taxon>
    </lineage>
</organism>